<sequence length="188" mass="20933">MAFNTSIFPSEQHHISLASCYQLLCYTGARPAKLVDSKRKSPKDSSREELFSNKVSQTPSSIKGEGSRLSSCKKVKLVEDLLTQETIGRGHPKALCYKDIMMIIVQHPFTGRCMPAMAIKFIHHKGADNKPRPTIFFFAPTRKLLFYAVSTILTLALHDDAFDAPSLTTASAIFESEPPSFKDSLPLR</sequence>
<organism evidence="2 3">
    <name type="scientific">Fusarium oxysporum</name>
    <name type="common">Fusarium vascular wilt</name>
    <dbReference type="NCBI Taxonomy" id="5507"/>
    <lineage>
        <taxon>Eukaryota</taxon>
        <taxon>Fungi</taxon>
        <taxon>Dikarya</taxon>
        <taxon>Ascomycota</taxon>
        <taxon>Pezizomycotina</taxon>
        <taxon>Sordariomycetes</taxon>
        <taxon>Hypocreomycetidae</taxon>
        <taxon>Hypocreales</taxon>
        <taxon>Nectriaceae</taxon>
        <taxon>Fusarium</taxon>
        <taxon>Fusarium oxysporum species complex</taxon>
    </lineage>
</organism>
<dbReference type="VEuPathDB" id="FungiDB:FOXG_16041"/>
<dbReference type="VEuPathDB" id="FungiDB:FOZG_18315"/>
<dbReference type="InterPro" id="IPR021842">
    <property type="entry name" value="DUF3435"/>
</dbReference>
<dbReference type="PANTHER" id="PTHR37535">
    <property type="entry name" value="FLUG DOMAIN PROTEIN"/>
    <property type="match status" value="1"/>
</dbReference>
<reference evidence="2 3" key="1">
    <citation type="journal article" date="2018" name="Sci. Rep.">
        <title>Characterisation of pathogen-specific regions and novel effector candidates in Fusarium oxysporum f. sp. cepae.</title>
        <authorList>
            <person name="Armitage A.D."/>
            <person name="Taylor A."/>
            <person name="Sobczyk M.K."/>
            <person name="Baxter L."/>
            <person name="Greenfield B.P."/>
            <person name="Bates H.J."/>
            <person name="Wilson F."/>
            <person name="Jackson A.C."/>
            <person name="Ott S."/>
            <person name="Harrison R.J."/>
            <person name="Clarkson J.P."/>
        </authorList>
    </citation>
    <scope>NUCLEOTIDE SEQUENCE [LARGE SCALE GENOMIC DNA]</scope>
    <source>
        <strain evidence="2 3">Fo_A13</strain>
    </source>
</reference>
<name>A0A420MBW9_FUSOX</name>
<evidence type="ECO:0000256" key="1">
    <source>
        <dbReference type="SAM" id="MobiDB-lite"/>
    </source>
</evidence>
<protein>
    <submittedName>
        <fullName evidence="2">Uncharacterized protein</fullName>
    </submittedName>
</protein>
<dbReference type="VEuPathDB" id="FungiDB:HZS61_009021"/>
<evidence type="ECO:0000313" key="3">
    <source>
        <dbReference type="Proteomes" id="UP000285084"/>
    </source>
</evidence>
<dbReference type="EMBL" id="MRCX01000401">
    <property type="protein sequence ID" value="RKK65548.1"/>
    <property type="molecule type" value="Genomic_DNA"/>
</dbReference>
<dbReference type="AlphaFoldDB" id="A0A420MBW9"/>
<accession>A0A420MBW9</accession>
<proteinExistence type="predicted"/>
<dbReference type="VEuPathDB" id="FungiDB:FOMG_18378"/>
<comment type="caution">
    <text evidence="2">The sequence shown here is derived from an EMBL/GenBank/DDBJ whole genome shotgun (WGS) entry which is preliminary data.</text>
</comment>
<feature type="region of interest" description="Disordered" evidence="1">
    <location>
        <begin position="36"/>
        <end position="67"/>
    </location>
</feature>
<gene>
    <name evidence="2" type="ORF">BFJ69_g16186</name>
</gene>
<dbReference type="Pfam" id="PF11917">
    <property type="entry name" value="DUF3435"/>
    <property type="match status" value="1"/>
</dbReference>
<dbReference type="PANTHER" id="PTHR37535:SF4">
    <property type="entry name" value="FLUG DOMAIN-CONTAINING PROTEIN"/>
    <property type="match status" value="1"/>
</dbReference>
<dbReference type="Proteomes" id="UP000285084">
    <property type="component" value="Unassembled WGS sequence"/>
</dbReference>
<feature type="compositionally biased region" description="Basic and acidic residues" evidence="1">
    <location>
        <begin position="36"/>
        <end position="51"/>
    </location>
</feature>
<evidence type="ECO:0000313" key="2">
    <source>
        <dbReference type="EMBL" id="RKK65548.1"/>
    </source>
</evidence>